<feature type="compositionally biased region" description="Basic and acidic residues" evidence="3">
    <location>
        <begin position="294"/>
        <end position="325"/>
    </location>
</feature>
<feature type="compositionally biased region" description="Basic and acidic residues" evidence="3">
    <location>
        <begin position="150"/>
        <end position="165"/>
    </location>
</feature>
<dbReference type="Proteomes" id="UP000307440">
    <property type="component" value="Unassembled WGS sequence"/>
</dbReference>
<feature type="domain" description="Nuclear speckle splicing regulatory protein 1 N-terminal" evidence="4">
    <location>
        <begin position="53"/>
        <end position="169"/>
    </location>
</feature>
<sequence length="370" mass="42329">MKLSFSLKAKKDAAKPPPPRPNLFAAAEEDGEGEQSTKPVTRAYAVEASKAMQKRIEQEKSVDPTVYDYDDVWERMQELKQKQKEAKAIEALERKPKYINNLLTSAATRKLDHLRAEEKMMQRERELEGDEFKDKEAFVTQAYKDQLAEIRRAEEEEKQREEAEKKKRGGTSGMVHFYRKLLETTEQQHEAAMAASEKPVQGPQGPAPNLTISKPPEPTALSDLELAKLAREEGKDVELNDDNQIVDKRDLLAAGLNLSLPNTRHLSLRKGTDKSKSEQDDAPVVHTAVGTAASRREINERRAREVQRQMEDERRRVEDKKRQAEQEALQRTVAKRNTEEDVMSAKERYLQRKRQRLEQTQASTSEDAPS</sequence>
<dbReference type="Pfam" id="PF09745">
    <property type="entry name" value="NSRP1_N"/>
    <property type="match status" value="1"/>
</dbReference>
<evidence type="ECO:0000313" key="6">
    <source>
        <dbReference type="Proteomes" id="UP000307440"/>
    </source>
</evidence>
<dbReference type="AlphaFoldDB" id="A0A5C3LDH5"/>
<dbReference type="InterPro" id="IPR018612">
    <property type="entry name" value="NSRP1_N"/>
</dbReference>
<organism evidence="5 6">
    <name type="scientific">Coprinopsis marcescibilis</name>
    <name type="common">Agaric fungus</name>
    <name type="synonym">Psathyrella marcescibilis</name>
    <dbReference type="NCBI Taxonomy" id="230819"/>
    <lineage>
        <taxon>Eukaryota</taxon>
        <taxon>Fungi</taxon>
        <taxon>Dikarya</taxon>
        <taxon>Basidiomycota</taxon>
        <taxon>Agaricomycotina</taxon>
        <taxon>Agaricomycetes</taxon>
        <taxon>Agaricomycetidae</taxon>
        <taxon>Agaricales</taxon>
        <taxon>Agaricineae</taxon>
        <taxon>Psathyrellaceae</taxon>
        <taxon>Coprinopsis</taxon>
    </lineage>
</organism>
<feature type="compositionally biased region" description="Basic and acidic residues" evidence="3">
    <location>
        <begin position="270"/>
        <end position="279"/>
    </location>
</feature>
<protein>
    <submittedName>
        <fullName evidence="5">Ccdc55 protein</fullName>
    </submittedName>
</protein>
<evidence type="ECO:0000259" key="4">
    <source>
        <dbReference type="Pfam" id="PF09745"/>
    </source>
</evidence>
<feature type="compositionally biased region" description="Polar residues" evidence="3">
    <location>
        <begin position="358"/>
        <end position="370"/>
    </location>
</feature>
<dbReference type="InterPro" id="IPR053246">
    <property type="entry name" value="NS_splicing_regulatory_protein"/>
</dbReference>
<name>A0A5C3LDH5_COPMA</name>
<dbReference type="PANTHER" id="PTHR47845">
    <property type="entry name" value="NUCLEAR SPECKLE SPLICING REGULATORY PROTEIN 1 HOMOLOG"/>
    <property type="match status" value="1"/>
</dbReference>
<accession>A0A5C3LDH5</accession>
<proteinExistence type="inferred from homology"/>
<dbReference type="STRING" id="230819.A0A5C3LDH5"/>
<gene>
    <name evidence="5" type="ORF">FA15DRAFT_663279</name>
</gene>
<keyword evidence="6" id="KW-1185">Reference proteome</keyword>
<evidence type="ECO:0000256" key="2">
    <source>
        <dbReference type="ARBA" id="ARBA00023054"/>
    </source>
</evidence>
<dbReference type="GO" id="GO:0000381">
    <property type="term" value="P:regulation of alternative mRNA splicing, via spliceosome"/>
    <property type="evidence" value="ECO:0007669"/>
    <property type="project" value="InterPro"/>
</dbReference>
<feature type="region of interest" description="Disordered" evidence="3">
    <location>
        <begin position="150"/>
        <end position="174"/>
    </location>
</feature>
<keyword evidence="2" id="KW-0175">Coiled coil</keyword>
<evidence type="ECO:0000256" key="1">
    <source>
        <dbReference type="ARBA" id="ARBA00010126"/>
    </source>
</evidence>
<dbReference type="OrthoDB" id="446635at2759"/>
<feature type="region of interest" description="Disordered" evidence="3">
    <location>
        <begin position="186"/>
        <end position="222"/>
    </location>
</feature>
<evidence type="ECO:0000256" key="3">
    <source>
        <dbReference type="SAM" id="MobiDB-lite"/>
    </source>
</evidence>
<feature type="compositionally biased region" description="Basic and acidic residues" evidence="3">
    <location>
        <begin position="336"/>
        <end position="350"/>
    </location>
</feature>
<dbReference type="EMBL" id="ML210147">
    <property type="protein sequence ID" value="TFK29966.1"/>
    <property type="molecule type" value="Genomic_DNA"/>
</dbReference>
<dbReference type="PANTHER" id="PTHR47845:SF1">
    <property type="entry name" value="NUCLEAR SPECKLE SPLICING REGULATORY PROTEIN 1 HOMOLOG"/>
    <property type="match status" value="1"/>
</dbReference>
<feature type="region of interest" description="Disordered" evidence="3">
    <location>
        <begin position="256"/>
        <end position="370"/>
    </location>
</feature>
<evidence type="ECO:0000313" key="5">
    <source>
        <dbReference type="EMBL" id="TFK29966.1"/>
    </source>
</evidence>
<feature type="region of interest" description="Disordered" evidence="3">
    <location>
        <begin position="1"/>
        <end position="39"/>
    </location>
</feature>
<comment type="similarity">
    <text evidence="1">Belongs to the NSRP1 family.</text>
</comment>
<reference evidence="5 6" key="1">
    <citation type="journal article" date="2019" name="Nat. Ecol. Evol.">
        <title>Megaphylogeny resolves global patterns of mushroom evolution.</title>
        <authorList>
            <person name="Varga T."/>
            <person name="Krizsan K."/>
            <person name="Foldi C."/>
            <person name="Dima B."/>
            <person name="Sanchez-Garcia M."/>
            <person name="Sanchez-Ramirez S."/>
            <person name="Szollosi G.J."/>
            <person name="Szarkandi J.G."/>
            <person name="Papp V."/>
            <person name="Albert L."/>
            <person name="Andreopoulos W."/>
            <person name="Angelini C."/>
            <person name="Antonin V."/>
            <person name="Barry K.W."/>
            <person name="Bougher N.L."/>
            <person name="Buchanan P."/>
            <person name="Buyck B."/>
            <person name="Bense V."/>
            <person name="Catcheside P."/>
            <person name="Chovatia M."/>
            <person name="Cooper J."/>
            <person name="Damon W."/>
            <person name="Desjardin D."/>
            <person name="Finy P."/>
            <person name="Geml J."/>
            <person name="Haridas S."/>
            <person name="Hughes K."/>
            <person name="Justo A."/>
            <person name="Karasinski D."/>
            <person name="Kautmanova I."/>
            <person name="Kiss B."/>
            <person name="Kocsube S."/>
            <person name="Kotiranta H."/>
            <person name="LaButti K.M."/>
            <person name="Lechner B.E."/>
            <person name="Liimatainen K."/>
            <person name="Lipzen A."/>
            <person name="Lukacs Z."/>
            <person name="Mihaltcheva S."/>
            <person name="Morgado L.N."/>
            <person name="Niskanen T."/>
            <person name="Noordeloos M.E."/>
            <person name="Ohm R.A."/>
            <person name="Ortiz-Santana B."/>
            <person name="Ovrebo C."/>
            <person name="Racz N."/>
            <person name="Riley R."/>
            <person name="Savchenko A."/>
            <person name="Shiryaev A."/>
            <person name="Soop K."/>
            <person name="Spirin V."/>
            <person name="Szebenyi C."/>
            <person name="Tomsovsky M."/>
            <person name="Tulloss R.E."/>
            <person name="Uehling J."/>
            <person name="Grigoriev I.V."/>
            <person name="Vagvolgyi C."/>
            <person name="Papp T."/>
            <person name="Martin F.M."/>
            <person name="Miettinen O."/>
            <person name="Hibbett D.S."/>
            <person name="Nagy L.G."/>
        </authorList>
    </citation>
    <scope>NUCLEOTIDE SEQUENCE [LARGE SCALE GENOMIC DNA]</scope>
    <source>
        <strain evidence="5 6">CBS 121175</strain>
    </source>
</reference>